<reference evidence="1 2" key="1">
    <citation type="submission" date="2019-11" db="EMBL/GenBank/DDBJ databases">
        <title>Whole genome sequence of Oryza granulata.</title>
        <authorList>
            <person name="Li W."/>
        </authorList>
    </citation>
    <scope>NUCLEOTIDE SEQUENCE [LARGE SCALE GENOMIC DNA]</scope>
    <source>
        <strain evidence="2">cv. Menghai</strain>
        <tissue evidence="1">Leaf</tissue>
    </source>
</reference>
<dbReference type="Proteomes" id="UP000479710">
    <property type="component" value="Unassembled WGS sequence"/>
</dbReference>
<comment type="caution">
    <text evidence="1">The sequence shown here is derived from an EMBL/GenBank/DDBJ whole genome shotgun (WGS) entry which is preliminary data.</text>
</comment>
<keyword evidence="2" id="KW-1185">Reference proteome</keyword>
<dbReference type="AlphaFoldDB" id="A0A6G1EDN0"/>
<evidence type="ECO:0000313" key="2">
    <source>
        <dbReference type="Proteomes" id="UP000479710"/>
    </source>
</evidence>
<accession>A0A6G1EDN0</accession>
<gene>
    <name evidence="1" type="ORF">E2562_002107</name>
</gene>
<dbReference type="EMBL" id="SPHZ02000003">
    <property type="protein sequence ID" value="KAF0922857.1"/>
    <property type="molecule type" value="Genomic_DNA"/>
</dbReference>
<organism evidence="1 2">
    <name type="scientific">Oryza meyeriana var. granulata</name>
    <dbReference type="NCBI Taxonomy" id="110450"/>
    <lineage>
        <taxon>Eukaryota</taxon>
        <taxon>Viridiplantae</taxon>
        <taxon>Streptophyta</taxon>
        <taxon>Embryophyta</taxon>
        <taxon>Tracheophyta</taxon>
        <taxon>Spermatophyta</taxon>
        <taxon>Magnoliopsida</taxon>
        <taxon>Liliopsida</taxon>
        <taxon>Poales</taxon>
        <taxon>Poaceae</taxon>
        <taxon>BOP clade</taxon>
        <taxon>Oryzoideae</taxon>
        <taxon>Oryzeae</taxon>
        <taxon>Oryzinae</taxon>
        <taxon>Oryza</taxon>
        <taxon>Oryza meyeriana</taxon>
    </lineage>
</organism>
<proteinExistence type="predicted"/>
<name>A0A6G1EDN0_9ORYZ</name>
<sequence>MQSSASATRLSSTSSAAKCAADKRPAADLAPLLACKKLHQGAGSPLGTSLLSSSNLATTLSSMPSPPTTVAETVGGVLSVSPATPRLALVVTESTLVTTAVVALRMAGPAPHHFAASFSTANQEVEGGF</sequence>
<evidence type="ECO:0000313" key="1">
    <source>
        <dbReference type="EMBL" id="KAF0922857.1"/>
    </source>
</evidence>
<protein>
    <submittedName>
        <fullName evidence="1">Uncharacterized protein</fullName>
    </submittedName>
</protein>